<organism evidence="4">
    <name type="scientific">Anisakis simplex</name>
    <name type="common">Herring worm</name>
    <dbReference type="NCBI Taxonomy" id="6269"/>
    <lineage>
        <taxon>Eukaryota</taxon>
        <taxon>Metazoa</taxon>
        <taxon>Ecdysozoa</taxon>
        <taxon>Nematoda</taxon>
        <taxon>Chromadorea</taxon>
        <taxon>Rhabditida</taxon>
        <taxon>Spirurina</taxon>
        <taxon>Ascaridomorpha</taxon>
        <taxon>Ascaridoidea</taxon>
        <taxon>Anisakidae</taxon>
        <taxon>Anisakis</taxon>
        <taxon>Anisakis simplex complex</taxon>
    </lineage>
</organism>
<feature type="domain" description="Rubicon Homology" evidence="1">
    <location>
        <begin position="2"/>
        <end position="55"/>
    </location>
</feature>
<reference evidence="2 3" key="2">
    <citation type="submission" date="2018-11" db="EMBL/GenBank/DDBJ databases">
        <authorList>
            <consortium name="Pathogen Informatics"/>
        </authorList>
    </citation>
    <scope>NUCLEOTIDE SEQUENCE [LARGE SCALE GENOMIC DNA]</scope>
</reference>
<evidence type="ECO:0000313" key="4">
    <source>
        <dbReference type="WBParaSite" id="ASIM_0000355101-mRNA-1"/>
    </source>
</evidence>
<evidence type="ECO:0000313" key="2">
    <source>
        <dbReference type="EMBL" id="VDK21628.1"/>
    </source>
</evidence>
<gene>
    <name evidence="2" type="ORF">ASIM_LOCUS3382</name>
</gene>
<dbReference type="AlphaFoldDB" id="A0A0M3J7K3"/>
<dbReference type="WBParaSite" id="ASIM_0000355101-mRNA-1">
    <property type="protein sequence ID" value="ASIM_0000355101-mRNA-1"/>
    <property type="gene ID" value="ASIM_0000355101"/>
</dbReference>
<dbReference type="Proteomes" id="UP000267096">
    <property type="component" value="Unassembled WGS sequence"/>
</dbReference>
<reference evidence="4" key="1">
    <citation type="submission" date="2017-02" db="UniProtKB">
        <authorList>
            <consortium name="WormBaseParasite"/>
        </authorList>
    </citation>
    <scope>IDENTIFICATION</scope>
</reference>
<proteinExistence type="predicted"/>
<name>A0A0M3J7K3_ANISI</name>
<evidence type="ECO:0000259" key="1">
    <source>
        <dbReference type="Pfam" id="PF13901"/>
    </source>
</evidence>
<accession>A0A0M3J7K3</accession>
<keyword evidence="3" id="KW-1185">Reference proteome</keyword>
<evidence type="ECO:0000313" key="3">
    <source>
        <dbReference type="Proteomes" id="UP000267096"/>
    </source>
</evidence>
<dbReference type="InterPro" id="IPR025258">
    <property type="entry name" value="RH_dom"/>
</dbReference>
<dbReference type="EMBL" id="UYRR01005207">
    <property type="protein sequence ID" value="VDK21628.1"/>
    <property type="molecule type" value="Genomic_DNA"/>
</dbReference>
<sequence>MAERFLLDNYSQPVINASAVDPHFYVRVRRLRQLRILRTKLVHLWPFIRLCPITDRTVTKYGK</sequence>
<protein>
    <submittedName>
        <fullName evidence="4">DUF4206 domain-containing protein</fullName>
    </submittedName>
</protein>
<dbReference type="Pfam" id="PF13901">
    <property type="entry name" value="RH_dom"/>
    <property type="match status" value="1"/>
</dbReference>